<dbReference type="Pfam" id="PF02519">
    <property type="entry name" value="Auxin_inducible"/>
    <property type="match status" value="1"/>
</dbReference>
<comment type="caution">
    <text evidence="3">The sequence shown here is derived from an EMBL/GenBank/DDBJ whole genome shotgun (WGS) entry which is preliminary data.</text>
</comment>
<dbReference type="InterPro" id="IPR003676">
    <property type="entry name" value="SAUR_fam"/>
</dbReference>
<evidence type="ECO:0000313" key="3">
    <source>
        <dbReference type="EMBL" id="KAG9442042.1"/>
    </source>
</evidence>
<evidence type="ECO:0000256" key="2">
    <source>
        <dbReference type="SAM" id="MobiDB-lite"/>
    </source>
</evidence>
<gene>
    <name evidence="3" type="ORF">H6P81_017896</name>
</gene>
<organism evidence="3 4">
    <name type="scientific">Aristolochia fimbriata</name>
    <name type="common">White veined hardy Dutchman's pipe vine</name>
    <dbReference type="NCBI Taxonomy" id="158543"/>
    <lineage>
        <taxon>Eukaryota</taxon>
        <taxon>Viridiplantae</taxon>
        <taxon>Streptophyta</taxon>
        <taxon>Embryophyta</taxon>
        <taxon>Tracheophyta</taxon>
        <taxon>Spermatophyta</taxon>
        <taxon>Magnoliopsida</taxon>
        <taxon>Magnoliidae</taxon>
        <taxon>Piperales</taxon>
        <taxon>Aristolochiaceae</taxon>
        <taxon>Aristolochia</taxon>
    </lineage>
</organism>
<keyword evidence="4" id="KW-1185">Reference proteome</keyword>
<comment type="similarity">
    <text evidence="1">Belongs to the ARG7 family.</text>
</comment>
<name>A0AAV7DZW8_ARIFI</name>
<evidence type="ECO:0008006" key="5">
    <source>
        <dbReference type="Google" id="ProtNLM"/>
    </source>
</evidence>
<dbReference type="EMBL" id="JAINDJ010000007">
    <property type="protein sequence ID" value="KAG9442042.1"/>
    <property type="molecule type" value="Genomic_DNA"/>
</dbReference>
<dbReference type="AlphaFoldDB" id="A0AAV7DZW8"/>
<reference evidence="3 4" key="1">
    <citation type="submission" date="2021-07" db="EMBL/GenBank/DDBJ databases">
        <title>The Aristolochia fimbriata genome: insights into angiosperm evolution, floral development and chemical biosynthesis.</title>
        <authorList>
            <person name="Jiao Y."/>
        </authorList>
    </citation>
    <scope>NUCLEOTIDE SEQUENCE [LARGE SCALE GENOMIC DNA]</scope>
    <source>
        <strain evidence="3">IBCAS-2021</strain>
        <tissue evidence="3">Leaf</tissue>
    </source>
</reference>
<evidence type="ECO:0000256" key="1">
    <source>
        <dbReference type="ARBA" id="ARBA00006974"/>
    </source>
</evidence>
<feature type="compositionally biased region" description="Basic and acidic residues" evidence="2">
    <location>
        <begin position="72"/>
        <end position="81"/>
    </location>
</feature>
<protein>
    <recommendedName>
        <fullName evidence="5">Small auxin up regulated protein</fullName>
    </recommendedName>
</protein>
<feature type="region of interest" description="Disordered" evidence="2">
    <location>
        <begin position="59"/>
        <end position="91"/>
    </location>
</feature>
<dbReference type="PANTHER" id="PTHR31175">
    <property type="entry name" value="AUXIN-RESPONSIVE FAMILY PROTEIN"/>
    <property type="match status" value="1"/>
</dbReference>
<accession>A0AAV7DZW8</accession>
<sequence length="207" mass="23139">MLGRGVKIAFTLGVVVYWHFVRCNLIRLNLVIDQRLSAVSLITRPHGTFTLRQPLGPFNSDISEPTGSFKYDQPEEGRPNGEEMAEESGGASDEMGFGSCHKKLTQKGHFVVYAIDGRRFVVPLAYLNSAVFKELFRVSESEFGMPKNGPITLPCNGVFLEYVMSVIGRQKASQYLEKALLLSISAGRCKADLFHEQVQNARFFKNN</sequence>
<evidence type="ECO:0000313" key="4">
    <source>
        <dbReference type="Proteomes" id="UP000825729"/>
    </source>
</evidence>
<dbReference type="GO" id="GO:0009733">
    <property type="term" value="P:response to auxin"/>
    <property type="evidence" value="ECO:0007669"/>
    <property type="project" value="InterPro"/>
</dbReference>
<dbReference type="Proteomes" id="UP000825729">
    <property type="component" value="Unassembled WGS sequence"/>
</dbReference>
<proteinExistence type="inferred from homology"/>